<evidence type="ECO:0000313" key="4">
    <source>
        <dbReference type="EMBL" id="KAK4183954.1"/>
    </source>
</evidence>
<organism evidence="4 5">
    <name type="scientific">Podospora australis</name>
    <dbReference type="NCBI Taxonomy" id="1536484"/>
    <lineage>
        <taxon>Eukaryota</taxon>
        <taxon>Fungi</taxon>
        <taxon>Dikarya</taxon>
        <taxon>Ascomycota</taxon>
        <taxon>Pezizomycotina</taxon>
        <taxon>Sordariomycetes</taxon>
        <taxon>Sordariomycetidae</taxon>
        <taxon>Sordariales</taxon>
        <taxon>Podosporaceae</taxon>
        <taxon>Podospora</taxon>
    </lineage>
</organism>
<dbReference type="InterPro" id="IPR005151">
    <property type="entry name" value="Tail-specific_protease"/>
</dbReference>
<sequence length="752" mass="82491">MVPTMKAVAAHLAVLVCGSRVVRASYLPSLDPYGDARVTAAFTKTASLVPTGCAAVDYLTSSLLAATPSATPTVPYSVALECLVSVPNKRESALRLVKSLKTYLQWQSTLTFLKDPPRDYYWPPTDLMAGLDDIASKVCTRHFPNEWEFGKAIYLLLSSAHDGHLYYVPDIFNPFWFDNDLIQDLTHVSVDGLEVPKLYHRQLLTNSSEMPPAVVKINGEDAVQVISRGLSEQFLGFQDIDAALNSQFESSHFPVNRSLWLSGSLIAIPQRITLTYDNGEERTGESYAFVTSRVNFTGIETGDDFYNRCCNPEVVPYSPSETPTTTHSPPAPTIDGYPWPVVRDDGYNLTAGYFLNGTGRYNDVAVLSITGFEPSDEANFTSFLQDFQKTVAKFLAACKGEKKTQLVIDLSTNGGGYIMAGYELFAQLFPGVSMTKVENLREHSTLVKIAHIANSFSEQDGLLPDDLTVTENKDGTLNITSSLPRQEAEKRMALSFLRHQDVGETFVPGALGIYSPLDGSKLTADAILDPVTILGDKFTAFQFSPFNETDPEFNMTGTGTGSSSHPPPAVFRPENIKGVKTIAIGGRPQLGPMQAIGETEGGQVFYFGRIGTTAAAALHLKHHPNHTHTNLPFPQNDSEEDLRLLAEGYAAARSRSRSGVGSVNGKDVFSRINATTPLQFLYQAANCRIFYTKEMLSNPDTVWKRATDATWTNPAKYCVHGSRVFDNFGDHVPTDELFVHFSLFNSSGPIPE</sequence>
<protein>
    <submittedName>
        <fullName evidence="4">Peptidase S41 family protein</fullName>
    </submittedName>
</protein>
<feature type="signal peptide" evidence="1">
    <location>
        <begin position="1"/>
        <end position="24"/>
    </location>
</feature>
<dbReference type="AlphaFoldDB" id="A0AAN7AES8"/>
<dbReference type="InterPro" id="IPR029045">
    <property type="entry name" value="ClpP/crotonase-like_dom_sf"/>
</dbReference>
<dbReference type="GO" id="GO:0006508">
    <property type="term" value="P:proteolysis"/>
    <property type="evidence" value="ECO:0007669"/>
    <property type="project" value="InterPro"/>
</dbReference>
<feature type="domain" description="Tail specific protease" evidence="2">
    <location>
        <begin position="364"/>
        <end position="438"/>
    </location>
</feature>
<keyword evidence="5" id="KW-1185">Reference proteome</keyword>
<accession>A0AAN7AES8</accession>
<dbReference type="PANTHER" id="PTHR37049">
    <property type="entry name" value="PEPTIDASE S41 FAMILY PROTEIN"/>
    <property type="match status" value="1"/>
</dbReference>
<dbReference type="Gene3D" id="3.90.226.10">
    <property type="entry name" value="2-enoyl-CoA Hydratase, Chain A, domain 1"/>
    <property type="match status" value="1"/>
</dbReference>
<comment type="caution">
    <text evidence="4">The sequence shown here is derived from an EMBL/GenBank/DDBJ whole genome shotgun (WGS) entry which is preliminary data.</text>
</comment>
<dbReference type="Proteomes" id="UP001302126">
    <property type="component" value="Unassembled WGS sequence"/>
</dbReference>
<feature type="domain" description="CPAF-like PDZ" evidence="3">
    <location>
        <begin position="184"/>
        <end position="293"/>
    </location>
</feature>
<gene>
    <name evidence="4" type="ORF">QBC35DRAFT_517885</name>
</gene>
<dbReference type="PANTHER" id="PTHR37049:SF4">
    <property type="entry name" value="RHODANESE DOMAIN-CONTAINING PROTEIN"/>
    <property type="match status" value="1"/>
</dbReference>
<evidence type="ECO:0000259" key="2">
    <source>
        <dbReference type="Pfam" id="PF03572"/>
    </source>
</evidence>
<evidence type="ECO:0000313" key="5">
    <source>
        <dbReference type="Proteomes" id="UP001302126"/>
    </source>
</evidence>
<proteinExistence type="predicted"/>
<reference evidence="4" key="1">
    <citation type="journal article" date="2023" name="Mol. Phylogenet. Evol.">
        <title>Genome-scale phylogeny and comparative genomics of the fungal order Sordariales.</title>
        <authorList>
            <person name="Hensen N."/>
            <person name="Bonometti L."/>
            <person name="Westerberg I."/>
            <person name="Brannstrom I.O."/>
            <person name="Guillou S."/>
            <person name="Cros-Aarteil S."/>
            <person name="Calhoun S."/>
            <person name="Haridas S."/>
            <person name="Kuo A."/>
            <person name="Mondo S."/>
            <person name="Pangilinan J."/>
            <person name="Riley R."/>
            <person name="LaButti K."/>
            <person name="Andreopoulos B."/>
            <person name="Lipzen A."/>
            <person name="Chen C."/>
            <person name="Yan M."/>
            <person name="Daum C."/>
            <person name="Ng V."/>
            <person name="Clum A."/>
            <person name="Steindorff A."/>
            <person name="Ohm R.A."/>
            <person name="Martin F."/>
            <person name="Silar P."/>
            <person name="Natvig D.O."/>
            <person name="Lalanne C."/>
            <person name="Gautier V."/>
            <person name="Ament-Velasquez S.L."/>
            <person name="Kruys A."/>
            <person name="Hutchinson M.I."/>
            <person name="Powell A.J."/>
            <person name="Barry K."/>
            <person name="Miller A.N."/>
            <person name="Grigoriev I.V."/>
            <person name="Debuchy R."/>
            <person name="Gladieux P."/>
            <person name="Hiltunen Thoren M."/>
            <person name="Johannesson H."/>
        </authorList>
    </citation>
    <scope>NUCLEOTIDE SEQUENCE</scope>
    <source>
        <strain evidence="4">PSN309</strain>
    </source>
</reference>
<dbReference type="EMBL" id="MU864513">
    <property type="protein sequence ID" value="KAK4183954.1"/>
    <property type="molecule type" value="Genomic_DNA"/>
</dbReference>
<keyword evidence="1" id="KW-0732">Signal</keyword>
<dbReference type="Pfam" id="PF03572">
    <property type="entry name" value="Peptidase_S41"/>
    <property type="match status" value="1"/>
</dbReference>
<evidence type="ECO:0000259" key="3">
    <source>
        <dbReference type="Pfam" id="PF23658"/>
    </source>
</evidence>
<dbReference type="InterPro" id="IPR056186">
    <property type="entry name" value="PDZ_CPAF-rel"/>
</dbReference>
<dbReference type="Pfam" id="PF23658">
    <property type="entry name" value="PDZ_CPAF_rel"/>
    <property type="match status" value="1"/>
</dbReference>
<dbReference type="GO" id="GO:0008236">
    <property type="term" value="F:serine-type peptidase activity"/>
    <property type="evidence" value="ECO:0007669"/>
    <property type="project" value="InterPro"/>
</dbReference>
<feature type="chain" id="PRO_5042824351" evidence="1">
    <location>
        <begin position="25"/>
        <end position="752"/>
    </location>
</feature>
<reference evidence="4" key="2">
    <citation type="submission" date="2023-05" db="EMBL/GenBank/DDBJ databases">
        <authorList>
            <consortium name="Lawrence Berkeley National Laboratory"/>
            <person name="Steindorff A."/>
            <person name="Hensen N."/>
            <person name="Bonometti L."/>
            <person name="Westerberg I."/>
            <person name="Brannstrom I.O."/>
            <person name="Guillou S."/>
            <person name="Cros-Aarteil S."/>
            <person name="Calhoun S."/>
            <person name="Haridas S."/>
            <person name="Kuo A."/>
            <person name="Mondo S."/>
            <person name="Pangilinan J."/>
            <person name="Riley R."/>
            <person name="Labutti K."/>
            <person name="Andreopoulos B."/>
            <person name="Lipzen A."/>
            <person name="Chen C."/>
            <person name="Yanf M."/>
            <person name="Daum C."/>
            <person name="Ng V."/>
            <person name="Clum A."/>
            <person name="Ohm R."/>
            <person name="Martin F."/>
            <person name="Silar P."/>
            <person name="Natvig D."/>
            <person name="Lalanne C."/>
            <person name="Gautier V."/>
            <person name="Ament-Velasquez S.L."/>
            <person name="Kruys A."/>
            <person name="Hutchinson M.I."/>
            <person name="Powell A.J."/>
            <person name="Barry K."/>
            <person name="Miller A.N."/>
            <person name="Grigoriev I.V."/>
            <person name="Debuchy R."/>
            <person name="Gladieux P."/>
            <person name="Thoren M.H."/>
            <person name="Johannesson H."/>
        </authorList>
    </citation>
    <scope>NUCLEOTIDE SEQUENCE</scope>
    <source>
        <strain evidence="4">PSN309</strain>
    </source>
</reference>
<dbReference type="SUPFAM" id="SSF52096">
    <property type="entry name" value="ClpP/crotonase"/>
    <property type="match status" value="1"/>
</dbReference>
<evidence type="ECO:0000256" key="1">
    <source>
        <dbReference type="SAM" id="SignalP"/>
    </source>
</evidence>
<dbReference type="InterPro" id="IPR052766">
    <property type="entry name" value="S41A_metabolite_peptidase"/>
</dbReference>
<name>A0AAN7AES8_9PEZI</name>